<comment type="catalytic activity">
    <reaction evidence="10">
        <text>phosphate(in) + H(+)(in) = phosphate(out) + H(+)(out)</text>
        <dbReference type="Rhea" id="RHEA:29939"/>
        <dbReference type="ChEBI" id="CHEBI:15378"/>
        <dbReference type="ChEBI" id="CHEBI:43474"/>
    </reaction>
</comment>
<dbReference type="Proteomes" id="UP000327167">
    <property type="component" value="Unassembled WGS sequence"/>
</dbReference>
<dbReference type="GO" id="GO:0015293">
    <property type="term" value="F:symporter activity"/>
    <property type="evidence" value="ECO:0007669"/>
    <property type="project" value="UniProtKB-KW"/>
</dbReference>
<dbReference type="GO" id="GO:0035435">
    <property type="term" value="P:phosphate ion transmembrane transport"/>
    <property type="evidence" value="ECO:0007669"/>
    <property type="project" value="TreeGrafter"/>
</dbReference>
<evidence type="ECO:0000256" key="3">
    <source>
        <dbReference type="ARBA" id="ARBA00022448"/>
    </source>
</evidence>
<sequence length="537" mass="56785">MATPSLTASPASAASGRPALDRKTGPFTYVIFFAVLAMGMLFTAYSLMHDMHELGTVVTTWTPFLLLGVALLIALGFEFVNGFHDTANAVATVIYTHSLPPNVAVVWSGFFNFLGVLLSSGAVAFGIIALLPVELILQVGSSAGFSMIFALLIAAILWNLGTWWLGLPASSSHTLIGSIIGVGVANALMHGRDGTSGVDWAQATKIGYALLLSPLVGFGCAALLLLALRAFVKNRSLYKAPEGNTPPPWWIRGLLILTCTGVSFAHGSNDGQKGMGLIMLILVGTLPMAYALNRTMPEEQSLQFAAVAQVTQQALVKSAPLPTPADPHAVLSDYVRSKDATPQLIPALAALTGHIGEEVRGYGSLAKVPAEAMGNVRNDMYLASESIRLMDKNKVGNFDADTSSKLQLFKQQIDNATRFIPLWVKIAVAIALGLGTMVGWKRIVVTVGEKIGKTHLTYAQGASAETVAMLTIGAADMFGLPVSTTHVLSSGVAGTMVANGGGLQMKTIRNLLMAWVLTLPAAILLSGSLYWLFTQIF</sequence>
<dbReference type="RefSeq" id="WP_150652103.1">
    <property type="nucleotide sequence ID" value="NZ_CABVHJ010000019.1"/>
</dbReference>
<feature type="transmembrane region" description="Helical" evidence="11">
    <location>
        <begin position="274"/>
        <end position="292"/>
    </location>
</feature>
<feature type="transmembrane region" description="Helical" evidence="11">
    <location>
        <begin position="206"/>
        <end position="228"/>
    </location>
</feature>
<keyword evidence="5 11" id="KW-0592">Phosphate transport</keyword>
<evidence type="ECO:0000256" key="1">
    <source>
        <dbReference type="ARBA" id="ARBA00004651"/>
    </source>
</evidence>
<evidence type="ECO:0000256" key="10">
    <source>
        <dbReference type="ARBA" id="ARBA00047348"/>
    </source>
</evidence>
<keyword evidence="9 11" id="KW-0472">Membrane</keyword>
<gene>
    <name evidence="12" type="primary">pitA_2</name>
    <name evidence="12" type="ORF">PS655_04782</name>
</gene>
<evidence type="ECO:0000256" key="11">
    <source>
        <dbReference type="RuleBase" id="RU363058"/>
    </source>
</evidence>
<feature type="transmembrane region" description="Helical" evidence="11">
    <location>
        <begin position="419"/>
        <end position="440"/>
    </location>
</feature>
<protein>
    <recommendedName>
        <fullName evidence="11">Phosphate transporter</fullName>
    </recommendedName>
</protein>
<proteinExistence type="inferred from homology"/>
<comment type="subcellular location">
    <subcellularLocation>
        <location evidence="1">Cell membrane</location>
        <topology evidence="1">Multi-pass membrane protein</topology>
    </subcellularLocation>
    <subcellularLocation>
        <location evidence="11">Membrane</location>
        <topology evidence="11">Multi-pass membrane protein</topology>
    </subcellularLocation>
</comment>
<organism evidence="12 13">
    <name type="scientific">Pseudomonas fluorescens</name>
    <dbReference type="NCBI Taxonomy" id="294"/>
    <lineage>
        <taxon>Bacteria</taxon>
        <taxon>Pseudomonadati</taxon>
        <taxon>Pseudomonadota</taxon>
        <taxon>Gammaproteobacteria</taxon>
        <taxon>Pseudomonadales</taxon>
        <taxon>Pseudomonadaceae</taxon>
        <taxon>Pseudomonas</taxon>
    </lineage>
</organism>
<dbReference type="AlphaFoldDB" id="A0A5E6WLY2"/>
<evidence type="ECO:0000313" key="12">
    <source>
        <dbReference type="EMBL" id="VVN29367.1"/>
    </source>
</evidence>
<evidence type="ECO:0000256" key="5">
    <source>
        <dbReference type="ARBA" id="ARBA00022592"/>
    </source>
</evidence>
<keyword evidence="4" id="KW-1003">Cell membrane</keyword>
<feature type="transmembrane region" description="Helical" evidence="11">
    <location>
        <begin position="110"/>
        <end position="131"/>
    </location>
</feature>
<feature type="transmembrane region" description="Helical" evidence="11">
    <location>
        <begin position="27"/>
        <end position="47"/>
    </location>
</feature>
<evidence type="ECO:0000256" key="2">
    <source>
        <dbReference type="ARBA" id="ARBA00005342"/>
    </source>
</evidence>
<evidence type="ECO:0000313" key="13">
    <source>
        <dbReference type="Proteomes" id="UP000327167"/>
    </source>
</evidence>
<accession>A0A5E6WLY2</accession>
<dbReference type="PANTHER" id="PTHR11101">
    <property type="entry name" value="PHOSPHATE TRANSPORTER"/>
    <property type="match status" value="1"/>
</dbReference>
<evidence type="ECO:0000256" key="4">
    <source>
        <dbReference type="ARBA" id="ARBA00022475"/>
    </source>
</evidence>
<keyword evidence="6 11" id="KW-0812">Transmembrane</keyword>
<reference evidence="12 13" key="1">
    <citation type="submission" date="2019-09" db="EMBL/GenBank/DDBJ databases">
        <authorList>
            <person name="Chandra G."/>
            <person name="Truman W A."/>
        </authorList>
    </citation>
    <scope>NUCLEOTIDE SEQUENCE [LARGE SCALE GENOMIC DNA]</scope>
    <source>
        <strain evidence="12">PS655</strain>
    </source>
</reference>
<evidence type="ECO:0000256" key="7">
    <source>
        <dbReference type="ARBA" id="ARBA00022847"/>
    </source>
</evidence>
<evidence type="ECO:0000256" key="6">
    <source>
        <dbReference type="ARBA" id="ARBA00022692"/>
    </source>
</evidence>
<evidence type="ECO:0000256" key="9">
    <source>
        <dbReference type="ARBA" id="ARBA00023136"/>
    </source>
</evidence>
<feature type="transmembrane region" description="Helical" evidence="11">
    <location>
        <begin position="54"/>
        <end position="77"/>
    </location>
</feature>
<dbReference type="GO" id="GO:0005886">
    <property type="term" value="C:plasma membrane"/>
    <property type="evidence" value="ECO:0007669"/>
    <property type="project" value="UniProtKB-SubCell"/>
</dbReference>
<keyword evidence="7" id="KW-0769">Symport</keyword>
<name>A0A5E6WLY2_PSEFL</name>
<feature type="transmembrane region" description="Helical" evidence="11">
    <location>
        <begin position="249"/>
        <end position="268"/>
    </location>
</feature>
<dbReference type="InterPro" id="IPR001204">
    <property type="entry name" value="Phos_transporter"/>
</dbReference>
<dbReference type="PANTHER" id="PTHR11101:SF65">
    <property type="entry name" value="LOW-AFFINITY INORGANIC PHOSPHATE TRANSPORTER PITA-RELATED"/>
    <property type="match status" value="1"/>
</dbReference>
<dbReference type="EMBL" id="CABVHJ010000019">
    <property type="protein sequence ID" value="VVN29367.1"/>
    <property type="molecule type" value="Genomic_DNA"/>
</dbReference>
<comment type="similarity">
    <text evidence="2">Belongs to the inorganic phosphate transporter (PiT) (TC 2.A.20) family. Pit subfamily.</text>
</comment>
<dbReference type="Pfam" id="PF01384">
    <property type="entry name" value="PHO4"/>
    <property type="match status" value="1"/>
</dbReference>
<feature type="transmembrane region" description="Helical" evidence="11">
    <location>
        <begin position="143"/>
        <end position="165"/>
    </location>
</feature>
<feature type="transmembrane region" description="Helical" evidence="11">
    <location>
        <begin position="512"/>
        <end position="533"/>
    </location>
</feature>
<keyword evidence="3 11" id="KW-0813">Transport</keyword>
<evidence type="ECO:0000256" key="8">
    <source>
        <dbReference type="ARBA" id="ARBA00022989"/>
    </source>
</evidence>
<keyword evidence="8 11" id="KW-1133">Transmembrane helix</keyword>
<dbReference type="GO" id="GO:0005315">
    <property type="term" value="F:phosphate transmembrane transporter activity"/>
    <property type="evidence" value="ECO:0007669"/>
    <property type="project" value="InterPro"/>
</dbReference>